<dbReference type="EMBL" id="CAJVQB010132967">
    <property type="protein sequence ID" value="CAG8854076.1"/>
    <property type="molecule type" value="Genomic_DNA"/>
</dbReference>
<dbReference type="Proteomes" id="UP000789901">
    <property type="component" value="Unassembled WGS sequence"/>
</dbReference>
<feature type="non-terminal residue" evidence="1">
    <location>
        <position position="1"/>
    </location>
</feature>
<protein>
    <submittedName>
        <fullName evidence="1">36955_t:CDS:1</fullName>
    </submittedName>
</protein>
<evidence type="ECO:0000313" key="2">
    <source>
        <dbReference type="Proteomes" id="UP000789901"/>
    </source>
</evidence>
<proteinExistence type="predicted"/>
<evidence type="ECO:0000313" key="1">
    <source>
        <dbReference type="EMBL" id="CAG8854076.1"/>
    </source>
</evidence>
<reference evidence="1 2" key="1">
    <citation type="submission" date="2021-06" db="EMBL/GenBank/DDBJ databases">
        <authorList>
            <person name="Kallberg Y."/>
            <person name="Tangrot J."/>
            <person name="Rosling A."/>
        </authorList>
    </citation>
    <scope>NUCLEOTIDE SEQUENCE [LARGE SCALE GENOMIC DNA]</scope>
    <source>
        <strain evidence="1 2">120-4 pot B 10/14</strain>
    </source>
</reference>
<feature type="non-terminal residue" evidence="1">
    <location>
        <position position="90"/>
    </location>
</feature>
<name>A0ABN7XGV7_GIGMA</name>
<organism evidence="1 2">
    <name type="scientific">Gigaspora margarita</name>
    <dbReference type="NCBI Taxonomy" id="4874"/>
    <lineage>
        <taxon>Eukaryota</taxon>
        <taxon>Fungi</taxon>
        <taxon>Fungi incertae sedis</taxon>
        <taxon>Mucoromycota</taxon>
        <taxon>Glomeromycotina</taxon>
        <taxon>Glomeromycetes</taxon>
        <taxon>Diversisporales</taxon>
        <taxon>Gigasporaceae</taxon>
        <taxon>Gigaspora</taxon>
    </lineage>
</organism>
<accession>A0ABN7XGV7</accession>
<keyword evidence="2" id="KW-1185">Reference proteome</keyword>
<sequence length="90" mass="10871">EIKPLLDAKSEIFSNLNNRKKELEDVCSMTFLIKDIKNTNNLEKFLTNDNFKSYFWKDLSIPDEKKDLIKEHWINKMSEHKKYLHNKNIN</sequence>
<gene>
    <name evidence="1" type="ORF">GMARGA_LOCUS42897</name>
</gene>
<comment type="caution">
    <text evidence="1">The sequence shown here is derived from an EMBL/GenBank/DDBJ whole genome shotgun (WGS) entry which is preliminary data.</text>
</comment>